<gene>
    <name evidence="3" type="ORF">Ssi02_09850</name>
</gene>
<evidence type="ECO:0000313" key="3">
    <source>
        <dbReference type="EMBL" id="GII90754.1"/>
    </source>
</evidence>
<dbReference type="EMBL" id="BOOW01000006">
    <property type="protein sequence ID" value="GII90754.1"/>
    <property type="molecule type" value="Genomic_DNA"/>
</dbReference>
<evidence type="ECO:0000313" key="4">
    <source>
        <dbReference type="Proteomes" id="UP000606172"/>
    </source>
</evidence>
<accession>A0A919VA49</accession>
<protein>
    <submittedName>
        <fullName evidence="3">Uncharacterized protein</fullName>
    </submittedName>
</protein>
<evidence type="ECO:0000256" key="2">
    <source>
        <dbReference type="SAM" id="Phobius"/>
    </source>
</evidence>
<comment type="caution">
    <text evidence="3">The sequence shown here is derived from an EMBL/GenBank/DDBJ whole genome shotgun (WGS) entry which is preliminary data.</text>
</comment>
<sequence length="463" mass="50508">MDEQQRRIEEYLRAKGMAHEPPSWLGAQIMRQVHTRRRHRRAVAAMATVFVLAAVPAIAVTANSLQERVTVPVLASPSPGRWHGLEEFVDPASVKRVPRVLPDGLRFHAMALSPDGEVLGTGRSAGAQGRPQGVWAATWEDPLPRAVKTGAPDPYLWAMAAGENSYMWPNGGSLECVVVGSGGAPRVLDDRWNARTRFFTDRGVLVWTREDRKGLVVTDHCGGRQEVVPAEGLLEAVAYPYAYMRQEGRINRVHLESGEQVALQASLSPWAQISVAANAQGVAWTDGDTLTYLDRGWPVHRPVRLKDHPGDQTMGRLMYGNRLLVYLSDHSDQDIASSFVYDPSSGREVSVPVEVLAAGDWLLWRDGDVYLVARVRQHAGPRTTGPSGPRAGNDGIRDRPRPPIGIPVRPRPTGSTPHPAPRPSVSGTPMQPQPTGPPPYPTPRSTPRASKGTAEPGVRRTPG</sequence>
<keyword evidence="2" id="KW-1133">Transmembrane helix</keyword>
<evidence type="ECO:0000256" key="1">
    <source>
        <dbReference type="SAM" id="MobiDB-lite"/>
    </source>
</evidence>
<keyword evidence="2" id="KW-0472">Membrane</keyword>
<feature type="region of interest" description="Disordered" evidence="1">
    <location>
        <begin position="379"/>
        <end position="463"/>
    </location>
</feature>
<reference evidence="3" key="1">
    <citation type="submission" date="2021-01" db="EMBL/GenBank/DDBJ databases">
        <title>Whole genome shotgun sequence of Sinosporangium siamense NBRC 109515.</title>
        <authorList>
            <person name="Komaki H."/>
            <person name="Tamura T."/>
        </authorList>
    </citation>
    <scope>NUCLEOTIDE SEQUENCE</scope>
    <source>
        <strain evidence="3">NBRC 109515</strain>
    </source>
</reference>
<dbReference type="Proteomes" id="UP000606172">
    <property type="component" value="Unassembled WGS sequence"/>
</dbReference>
<name>A0A919VA49_9ACTN</name>
<dbReference type="AlphaFoldDB" id="A0A919VA49"/>
<feature type="compositionally biased region" description="Pro residues" evidence="1">
    <location>
        <begin position="431"/>
        <end position="444"/>
    </location>
</feature>
<proteinExistence type="predicted"/>
<dbReference type="RefSeq" id="WP_204021348.1">
    <property type="nucleotide sequence ID" value="NZ_BOOW01000006.1"/>
</dbReference>
<keyword evidence="4" id="KW-1185">Reference proteome</keyword>
<organism evidence="3 4">
    <name type="scientific">Sinosporangium siamense</name>
    <dbReference type="NCBI Taxonomy" id="1367973"/>
    <lineage>
        <taxon>Bacteria</taxon>
        <taxon>Bacillati</taxon>
        <taxon>Actinomycetota</taxon>
        <taxon>Actinomycetes</taxon>
        <taxon>Streptosporangiales</taxon>
        <taxon>Streptosporangiaceae</taxon>
        <taxon>Sinosporangium</taxon>
    </lineage>
</organism>
<keyword evidence="2" id="KW-0812">Transmembrane</keyword>
<feature type="transmembrane region" description="Helical" evidence="2">
    <location>
        <begin position="42"/>
        <end position="62"/>
    </location>
</feature>